<feature type="transmembrane region" description="Helical" evidence="1">
    <location>
        <begin position="73"/>
        <end position="90"/>
    </location>
</feature>
<dbReference type="InterPro" id="IPR021214">
    <property type="entry name" value="DUF2568"/>
</dbReference>
<comment type="caution">
    <text evidence="2">The sequence shown here is derived from an EMBL/GenBank/DDBJ whole genome shotgun (WGS) entry which is preliminary data.</text>
</comment>
<protein>
    <recommendedName>
        <fullName evidence="4">DUF2568 domain-containing protein</fullName>
    </recommendedName>
</protein>
<keyword evidence="3" id="KW-1185">Reference proteome</keyword>
<feature type="transmembrane region" description="Helical" evidence="1">
    <location>
        <begin position="96"/>
        <end position="115"/>
    </location>
</feature>
<evidence type="ECO:0000256" key="1">
    <source>
        <dbReference type="SAM" id="Phobius"/>
    </source>
</evidence>
<dbReference type="RefSeq" id="WP_110483942.1">
    <property type="nucleotide sequence ID" value="NZ_QJVC01000002.1"/>
</dbReference>
<dbReference type="EMBL" id="QJVC01000002">
    <property type="protein sequence ID" value="PYI39769.1"/>
    <property type="molecule type" value="Genomic_DNA"/>
</dbReference>
<keyword evidence="1" id="KW-1133">Transmembrane helix</keyword>
<keyword evidence="1" id="KW-0812">Transmembrane</keyword>
<feature type="transmembrane region" description="Helical" evidence="1">
    <location>
        <begin position="12"/>
        <end position="35"/>
    </location>
</feature>
<proteinExistence type="predicted"/>
<organism evidence="2 3">
    <name type="scientific">Arthrobacter psychrolactophilus</name>
    <dbReference type="NCBI Taxonomy" id="92442"/>
    <lineage>
        <taxon>Bacteria</taxon>
        <taxon>Bacillati</taxon>
        <taxon>Actinomycetota</taxon>
        <taxon>Actinomycetes</taxon>
        <taxon>Micrococcales</taxon>
        <taxon>Micrococcaceae</taxon>
        <taxon>Arthrobacter</taxon>
    </lineage>
</organism>
<dbReference type="AlphaFoldDB" id="A0A2V5ITB1"/>
<evidence type="ECO:0000313" key="3">
    <source>
        <dbReference type="Proteomes" id="UP000247980"/>
    </source>
</evidence>
<dbReference type="Proteomes" id="UP000247980">
    <property type="component" value="Unassembled WGS sequence"/>
</dbReference>
<evidence type="ECO:0000313" key="2">
    <source>
        <dbReference type="EMBL" id="PYI39769.1"/>
    </source>
</evidence>
<evidence type="ECO:0008006" key="4">
    <source>
        <dbReference type="Google" id="ProtNLM"/>
    </source>
</evidence>
<dbReference type="Pfam" id="PF10823">
    <property type="entry name" value="DUF2568"/>
    <property type="match status" value="1"/>
</dbReference>
<dbReference type="OrthoDB" id="5076471at2"/>
<sequence length="117" mass="12387">MTETTTAKPIAVGINAALGFALEVAMVSAFLFWGFKQDSPWHLILGIGLPAVVVVFWGAFMAPRSDRRLPMTLVRYLALGLFIAAALALISVGSTVLGSIMAMLALAHFVAALALQQ</sequence>
<name>A0A2V5ITB1_9MICC</name>
<accession>A0A2V5ITB1</accession>
<reference evidence="2 3" key="1">
    <citation type="submission" date="2018-05" db="EMBL/GenBank/DDBJ databases">
        <title>Genetic diversity of glacier-inhabiting Cryobacterium bacteria in China and description of Cryobacterium mengkeensis sp. nov. and Arthrobacter glacialis sp. nov.</title>
        <authorList>
            <person name="Liu Q."/>
            <person name="Xin Y.-H."/>
        </authorList>
    </citation>
    <scope>NUCLEOTIDE SEQUENCE [LARGE SCALE GENOMIC DNA]</scope>
    <source>
        <strain evidence="2 3">B7</strain>
    </source>
</reference>
<feature type="transmembrane region" description="Helical" evidence="1">
    <location>
        <begin position="41"/>
        <end position="61"/>
    </location>
</feature>
<gene>
    <name evidence="2" type="ORF">CVS30_03655</name>
</gene>
<keyword evidence="1" id="KW-0472">Membrane</keyword>